<keyword evidence="3" id="KW-0813">Transport</keyword>
<keyword evidence="9" id="KW-1015">Disulfide bond</keyword>
<feature type="transmembrane region" description="Helical" evidence="10">
    <location>
        <begin position="19"/>
        <end position="37"/>
    </location>
</feature>
<feature type="binding site" evidence="8">
    <location>
        <position position="314"/>
    </location>
    <ligand>
        <name>Na(+)</name>
        <dbReference type="ChEBI" id="CHEBI:29101"/>
        <label>1</label>
    </ligand>
</feature>
<dbReference type="GO" id="GO:0046872">
    <property type="term" value="F:metal ion binding"/>
    <property type="evidence" value="ECO:0007669"/>
    <property type="project" value="UniProtKB-KW"/>
</dbReference>
<dbReference type="GO" id="GO:0005886">
    <property type="term" value="C:plasma membrane"/>
    <property type="evidence" value="ECO:0007669"/>
    <property type="project" value="TreeGrafter"/>
</dbReference>
<evidence type="ECO:0000256" key="9">
    <source>
        <dbReference type="PIRSR" id="PIRSR600175-2"/>
    </source>
</evidence>
<dbReference type="InterPro" id="IPR000175">
    <property type="entry name" value="Na/ntran_symport"/>
</dbReference>
<evidence type="ECO:0000313" key="11">
    <source>
        <dbReference type="EMBL" id="CEK84529.1"/>
    </source>
</evidence>
<dbReference type="PRINTS" id="PR00176">
    <property type="entry name" value="NANEUSMPORT"/>
</dbReference>
<keyword evidence="7" id="KW-0325">Glycoprotein</keyword>
<sequence length="643" mass="72512">MAEPTEEDNRPSWGRHLEFVVTCIGFAVGLGNVWRFPHLAYKNGGGAFLIPYFVSLIFMGIPLFCLELLFGQFASMGPIAIWEINPLFKGLGYTMVMLAAIISIYYNIIVAIAIFYFFASMQSTVPWSTCGNDWNTCFCRTSDMNITLEDPLMWKNSSGLDCTGIIFNRTDIKSSSQEYYYNYVLEASDGIFNSGKVKWDLTLCNLLSWVIICACLIKGVQSMGKAVYFFALFPYVLMTVLLVRGVTLTGASKGIDFYLSPDTSKLLEAKVWKDAASQIFFSLSCCTGSLTAMSSYNKFNNNVLRDSIIIPIINCLTSFYVGFAIFSVLGFMSVNTGVDVKDVTTDGTGLVFVAYPEALSEMPVPQIWSVLFFLMMICLGMGTQFPSVETVLTALQDEFRIFRQKKTAIVFRISVCVLGFLLGLPMTTQGGNYLLELCNTFVGFPLLLVGFLEFLAIIWVYGIKRFSEDVLLIVGTSYTTRVLFYCYYIWSWVVIAPIFILGIIIFEIVEYKPITSDQYPGFAEGLGWLIVAGIMVWTPLWYVARFLVEWSRENWKNGFKLFIKMNQPTIKWGPKLPENRTLPRYQLYNAPVVEKTIASEGHVDISIQQKPPAYHREHTHPDVSDGYTNLGFISDTPKQVTKL</sequence>
<evidence type="ECO:0000256" key="7">
    <source>
        <dbReference type="ARBA" id="ARBA00023180"/>
    </source>
</evidence>
<dbReference type="AlphaFoldDB" id="A0A0B7AU17"/>
<evidence type="ECO:0000256" key="3">
    <source>
        <dbReference type="ARBA" id="ARBA00022448"/>
    </source>
</evidence>
<protein>
    <recommendedName>
        <fullName evidence="12">Transporter</fullName>
    </recommendedName>
</protein>
<keyword evidence="5 10" id="KW-1133">Transmembrane helix</keyword>
<feature type="binding site" evidence="8">
    <location>
        <position position="282"/>
    </location>
    <ligand>
        <name>Na(+)</name>
        <dbReference type="ChEBI" id="CHEBI:29101"/>
        <label>1</label>
    </ligand>
</feature>
<dbReference type="GO" id="GO:0089718">
    <property type="term" value="P:amino acid import across plasma membrane"/>
    <property type="evidence" value="ECO:0007669"/>
    <property type="project" value="TreeGrafter"/>
</dbReference>
<keyword evidence="8" id="KW-0915">Sodium</keyword>
<evidence type="ECO:0000256" key="4">
    <source>
        <dbReference type="ARBA" id="ARBA00022692"/>
    </source>
</evidence>
<keyword evidence="6 10" id="KW-0472">Membrane</keyword>
<feature type="transmembrane region" description="Helical" evidence="10">
    <location>
        <begin position="409"/>
        <end position="428"/>
    </location>
</feature>
<feature type="transmembrane region" description="Helical" evidence="10">
    <location>
        <begin position="49"/>
        <end position="70"/>
    </location>
</feature>
<evidence type="ECO:0000256" key="5">
    <source>
        <dbReference type="ARBA" id="ARBA00022989"/>
    </source>
</evidence>
<dbReference type="PROSITE" id="PS50267">
    <property type="entry name" value="NA_NEUROTRAN_SYMP_3"/>
    <property type="match status" value="1"/>
</dbReference>
<feature type="transmembrane region" description="Helical" evidence="10">
    <location>
        <begin position="367"/>
        <end position="388"/>
    </location>
</feature>
<feature type="binding site" evidence="8">
    <location>
        <position position="28"/>
    </location>
    <ligand>
        <name>Na(+)</name>
        <dbReference type="ChEBI" id="CHEBI:29101"/>
        <label>1</label>
    </ligand>
</feature>
<evidence type="ECO:0000256" key="2">
    <source>
        <dbReference type="ARBA" id="ARBA00006459"/>
    </source>
</evidence>
<dbReference type="PANTHER" id="PTHR11616">
    <property type="entry name" value="SODIUM/CHLORIDE DEPENDENT TRANSPORTER"/>
    <property type="match status" value="1"/>
</dbReference>
<keyword evidence="8" id="KW-0479">Metal-binding</keyword>
<name>A0A0B7AU17_9EUPU</name>
<dbReference type="Pfam" id="PF00209">
    <property type="entry name" value="SNF"/>
    <property type="match status" value="1"/>
</dbReference>
<proteinExistence type="inferred from homology"/>
<evidence type="ECO:0000256" key="1">
    <source>
        <dbReference type="ARBA" id="ARBA00004141"/>
    </source>
</evidence>
<dbReference type="InterPro" id="IPR037272">
    <property type="entry name" value="SNS_sf"/>
</dbReference>
<dbReference type="SUPFAM" id="SSF161070">
    <property type="entry name" value="SNF-like"/>
    <property type="match status" value="1"/>
</dbReference>
<dbReference type="PROSITE" id="PS00754">
    <property type="entry name" value="NA_NEUROTRAN_SYMP_2"/>
    <property type="match status" value="1"/>
</dbReference>
<feature type="binding site" evidence="8">
    <location>
        <position position="25"/>
    </location>
    <ligand>
        <name>Na(+)</name>
        <dbReference type="ChEBI" id="CHEBI:29101"/>
        <label>1</label>
    </ligand>
</feature>
<evidence type="ECO:0008006" key="12">
    <source>
        <dbReference type="Google" id="ProtNLM"/>
    </source>
</evidence>
<gene>
    <name evidence="11" type="primary">ORF143080</name>
</gene>
<feature type="transmembrane region" description="Helical" evidence="10">
    <location>
        <begin position="275"/>
        <end position="296"/>
    </location>
</feature>
<reference evidence="11" key="1">
    <citation type="submission" date="2014-12" db="EMBL/GenBank/DDBJ databases">
        <title>Insight into the proteome of Arion vulgaris.</title>
        <authorList>
            <person name="Aradska J."/>
            <person name="Bulat T."/>
            <person name="Smidak R."/>
            <person name="Sarate P."/>
            <person name="Gangsoo J."/>
            <person name="Sialana F."/>
            <person name="Bilban M."/>
            <person name="Lubec G."/>
        </authorList>
    </citation>
    <scope>NUCLEOTIDE SEQUENCE</scope>
    <source>
        <tissue evidence="11">Skin</tissue>
    </source>
</reference>
<feature type="binding site" evidence="8">
    <location>
        <position position="32"/>
    </location>
    <ligand>
        <name>Na(+)</name>
        <dbReference type="ChEBI" id="CHEBI:29101"/>
        <label>1</label>
    </ligand>
</feature>
<feature type="transmembrane region" description="Helical" evidence="10">
    <location>
        <begin position="526"/>
        <end position="548"/>
    </location>
</feature>
<feature type="transmembrane region" description="Helical" evidence="10">
    <location>
        <begin position="482"/>
        <end position="506"/>
    </location>
</feature>
<keyword evidence="4 10" id="KW-0812">Transmembrane</keyword>
<evidence type="ECO:0000256" key="8">
    <source>
        <dbReference type="PIRSR" id="PIRSR600175-1"/>
    </source>
</evidence>
<feature type="disulfide bond" evidence="9">
    <location>
        <begin position="130"/>
        <end position="139"/>
    </location>
</feature>
<dbReference type="GO" id="GO:0005283">
    <property type="term" value="F:amino acid:sodium symporter activity"/>
    <property type="evidence" value="ECO:0007669"/>
    <property type="project" value="TreeGrafter"/>
</dbReference>
<comment type="similarity">
    <text evidence="2">Belongs to the sodium:neurotransmitter symporter (SNF) (TC 2.A.22) family.</text>
</comment>
<feature type="transmembrane region" description="Helical" evidence="10">
    <location>
        <begin position="308"/>
        <end position="332"/>
    </location>
</feature>
<feature type="transmembrane region" description="Helical" evidence="10">
    <location>
        <begin position="440"/>
        <end position="461"/>
    </location>
</feature>
<feature type="binding site" evidence="8">
    <location>
        <position position="27"/>
    </location>
    <ligand>
        <name>Na(+)</name>
        <dbReference type="ChEBI" id="CHEBI:29101"/>
        <label>1</label>
    </ligand>
</feature>
<feature type="binding site" evidence="8">
    <location>
        <position position="379"/>
    </location>
    <ligand>
        <name>Na(+)</name>
        <dbReference type="ChEBI" id="CHEBI:29101"/>
        <label>1</label>
    </ligand>
</feature>
<accession>A0A0B7AU17</accession>
<feature type="transmembrane region" description="Helical" evidence="10">
    <location>
        <begin position="91"/>
        <end position="118"/>
    </location>
</feature>
<dbReference type="PANTHER" id="PTHR11616:SF321">
    <property type="entry name" value="SODIUM-DEPENDENT NUTRIENT AMINO ACID TRANSPORTER 1-RELATED"/>
    <property type="match status" value="1"/>
</dbReference>
<comment type="subcellular location">
    <subcellularLocation>
        <location evidence="1">Membrane</location>
        <topology evidence="1">Multi-pass membrane protein</topology>
    </subcellularLocation>
</comment>
<evidence type="ECO:0000256" key="10">
    <source>
        <dbReference type="SAM" id="Phobius"/>
    </source>
</evidence>
<evidence type="ECO:0000256" key="6">
    <source>
        <dbReference type="ARBA" id="ARBA00023136"/>
    </source>
</evidence>
<organism evidence="11">
    <name type="scientific">Arion vulgaris</name>
    <dbReference type="NCBI Taxonomy" id="1028688"/>
    <lineage>
        <taxon>Eukaryota</taxon>
        <taxon>Metazoa</taxon>
        <taxon>Spiralia</taxon>
        <taxon>Lophotrochozoa</taxon>
        <taxon>Mollusca</taxon>
        <taxon>Gastropoda</taxon>
        <taxon>Heterobranchia</taxon>
        <taxon>Euthyneura</taxon>
        <taxon>Panpulmonata</taxon>
        <taxon>Eupulmonata</taxon>
        <taxon>Stylommatophora</taxon>
        <taxon>Helicina</taxon>
        <taxon>Arionoidea</taxon>
        <taxon>Arionidae</taxon>
        <taxon>Arion</taxon>
    </lineage>
</organism>
<feature type="transmembrane region" description="Helical" evidence="10">
    <location>
        <begin position="229"/>
        <end position="255"/>
    </location>
</feature>
<dbReference type="EMBL" id="HACG01037664">
    <property type="protein sequence ID" value="CEK84529.1"/>
    <property type="molecule type" value="Transcribed_RNA"/>
</dbReference>